<feature type="compositionally biased region" description="Low complexity" evidence="2">
    <location>
        <begin position="922"/>
        <end position="932"/>
    </location>
</feature>
<feature type="region of interest" description="Disordered" evidence="2">
    <location>
        <begin position="372"/>
        <end position="402"/>
    </location>
</feature>
<dbReference type="PANTHER" id="PTHR12048:SF0">
    <property type="entry name" value="CCAAT_ENHANCER-BINDING PROTEIN ZETA"/>
    <property type="match status" value="1"/>
</dbReference>
<feature type="region of interest" description="Disordered" evidence="2">
    <location>
        <begin position="560"/>
        <end position="661"/>
    </location>
</feature>
<feature type="region of interest" description="Disordered" evidence="2">
    <location>
        <begin position="1107"/>
        <end position="1138"/>
    </location>
</feature>
<evidence type="ECO:0000313" key="4">
    <source>
        <dbReference type="EMBL" id="CAD8282065.1"/>
    </source>
</evidence>
<evidence type="ECO:0000256" key="1">
    <source>
        <dbReference type="ARBA" id="ARBA00007797"/>
    </source>
</evidence>
<dbReference type="EMBL" id="HBEC01004591">
    <property type="protein sequence ID" value="CAD8282065.1"/>
    <property type="molecule type" value="Transcribed_RNA"/>
</dbReference>
<evidence type="ECO:0000259" key="3">
    <source>
        <dbReference type="Pfam" id="PF03914"/>
    </source>
</evidence>
<feature type="compositionally biased region" description="Acidic residues" evidence="2">
    <location>
        <begin position="982"/>
        <end position="991"/>
    </location>
</feature>
<protein>
    <recommendedName>
        <fullName evidence="3">CCAAT-binding factor domain-containing protein</fullName>
    </recommendedName>
</protein>
<dbReference type="InterPro" id="IPR005612">
    <property type="entry name" value="CCAAT-binding_factor"/>
</dbReference>
<feature type="compositionally biased region" description="Basic residues" evidence="2">
    <location>
        <begin position="1122"/>
        <end position="1138"/>
    </location>
</feature>
<feature type="region of interest" description="Disordered" evidence="2">
    <location>
        <begin position="1"/>
        <end position="33"/>
    </location>
</feature>
<feature type="compositionally biased region" description="Acidic residues" evidence="2">
    <location>
        <begin position="588"/>
        <end position="605"/>
    </location>
</feature>
<dbReference type="InterPro" id="IPR016024">
    <property type="entry name" value="ARM-type_fold"/>
</dbReference>
<feature type="compositionally biased region" description="Acidic residues" evidence="2">
    <location>
        <begin position="872"/>
        <end position="884"/>
    </location>
</feature>
<dbReference type="GO" id="GO:0005634">
    <property type="term" value="C:nucleus"/>
    <property type="evidence" value="ECO:0007669"/>
    <property type="project" value="TreeGrafter"/>
</dbReference>
<evidence type="ECO:0000256" key="2">
    <source>
        <dbReference type="SAM" id="MobiDB-lite"/>
    </source>
</evidence>
<organism evidence="4">
    <name type="scientific">Chlamydomonas euryale</name>
    <dbReference type="NCBI Taxonomy" id="1486919"/>
    <lineage>
        <taxon>Eukaryota</taxon>
        <taxon>Viridiplantae</taxon>
        <taxon>Chlorophyta</taxon>
        <taxon>core chlorophytes</taxon>
        <taxon>Chlorophyceae</taxon>
        <taxon>CS clade</taxon>
        <taxon>Chlamydomonadales</taxon>
        <taxon>Chlamydomonadaceae</taxon>
        <taxon>Chlamydomonas</taxon>
    </lineage>
</organism>
<dbReference type="InterPro" id="IPR040155">
    <property type="entry name" value="CEBPZ/Mak21-like"/>
</dbReference>
<dbReference type="SUPFAM" id="SSF48371">
    <property type="entry name" value="ARM repeat"/>
    <property type="match status" value="1"/>
</dbReference>
<feature type="compositionally biased region" description="Basic and acidic residues" evidence="2">
    <location>
        <begin position="9"/>
        <end position="19"/>
    </location>
</feature>
<proteinExistence type="inferred from homology"/>
<gene>
    <name evidence="4" type="ORF">CEUR00632_LOCUS2100</name>
</gene>
<feature type="domain" description="CCAAT-binding factor" evidence="3">
    <location>
        <begin position="453"/>
        <end position="710"/>
    </location>
</feature>
<dbReference type="Pfam" id="PF03914">
    <property type="entry name" value="CBF"/>
    <property type="match status" value="1"/>
</dbReference>
<dbReference type="AlphaFoldDB" id="A0A7R9V1C5"/>
<name>A0A7R9V1C5_9CHLO</name>
<feature type="compositionally biased region" description="Acidic residues" evidence="2">
    <location>
        <begin position="893"/>
        <end position="911"/>
    </location>
</feature>
<feature type="region of interest" description="Disordered" evidence="2">
    <location>
        <begin position="871"/>
        <end position="1086"/>
    </location>
</feature>
<dbReference type="PANTHER" id="PTHR12048">
    <property type="entry name" value="CCAAT-BINDING FACTOR-RELATED"/>
    <property type="match status" value="1"/>
</dbReference>
<comment type="similarity">
    <text evidence="1">Belongs to the CBF/MAK21 family.</text>
</comment>
<sequence>MAAKPRHGRPVDPRVRERQWNTGVGPRPGASASDVAMPFAKSLLGRDDPNIWYQAADTLPSLGPTPAGEPDVDLAETLRQEGEKLVEAEAAVFERDFSKSNAADFRWLQQVKRAGTTADKVAAMTLQIRESVMANLKSLDMLLSWVTKRKGGKEVVRQAIEALQELMLTVLLPNRHMKFLEQQPLAMLPPGRDGRKQLLFWYIEDAIKRRYGMFVKALEECSRDNLEFIKEKSVKAMFELLSQKPEAEAQLLSGLVNKLGDPSRKVASKAGFLLSQLLLQHPAMKPVVVREVERFLFRPGLQESARYFSIVFLNQLALSHRASEGGAALAQKLTELYFTVFRLVIEGHFGRAGEARRVQDERYKAELRKFRKQQGKAADKAAASGRPAPLPKKPPRPPHRAAAEEMDARMLGALITGVRRAFPYVAQEQVEPLVERSGEALFKIVHTAPFTVSVQALMLMHQLMSSRNAITDRFHRALYAVLLSDGPTTSSKAPMFLGLVFKAMKADVSTKRVAAMAKRLLQMAHNAAPNYACAVLFMLSEVLKAHPALWAGILQPEDAGGDAVEQFGDADADDDSSAHPGDGSGGSAEDDDVERFVDAVDEDGGGSDADGRSSGGAGDEDDGPGEMQLDGGPGGAVKRADVCASSGGGAPRSDVGVSAHATSEVPLQWPVDGAYDMGKREPLYCAAERACWWELTSLASHAHPSVSAMARTLMGGQPVLYDGDPLKDHTLSAFLDKFLAKKPKAHARGSSLMQPLAAPHAAAGGTLADVSSGAFAALAESAVDPADLFLHRFYNLGSVKARAEKRAEAKARKAAAGDDDEDSDGGGASDADADEIDKLLEGEEKAQDDDLGDPDIGGDSYADLARAMQDDEHLEEGGGDDDEGGANSPGGDGDGDDAAEAGRGDDEDGVSSEDGGGGGDALGDALDALSSDDGSDIDGDFELAPGAAEYLQAARAASVSPRRKKGIATKLPVVPRGRDSAAEEPDSEELEQAGMSLFDLPSADTSSAEEGDGSSDGGSADEAVDSVDDAADGHDSADEELAGLMAGSSSGGDDSEEAAEDPTSRTGRKQTGIPNGSKGQKRRKKSADIFASADDYSDFFAQHMESLNAQHAGMDSGSRTPAAKRRRGASKPRGMHTT</sequence>
<reference evidence="4" key="1">
    <citation type="submission" date="2021-01" db="EMBL/GenBank/DDBJ databases">
        <authorList>
            <person name="Corre E."/>
            <person name="Pelletier E."/>
            <person name="Niang G."/>
            <person name="Scheremetjew M."/>
            <person name="Finn R."/>
            <person name="Kale V."/>
            <person name="Holt S."/>
            <person name="Cochrane G."/>
            <person name="Meng A."/>
            <person name="Brown T."/>
            <person name="Cohen L."/>
        </authorList>
    </citation>
    <scope>NUCLEOTIDE SEQUENCE</scope>
    <source>
        <strain evidence="4">CCMP219</strain>
    </source>
</reference>
<feature type="region of interest" description="Disordered" evidence="2">
    <location>
        <begin position="811"/>
        <end position="832"/>
    </location>
</feature>
<accession>A0A7R9V1C5</accession>